<feature type="compositionally biased region" description="Basic residues" evidence="1">
    <location>
        <begin position="180"/>
        <end position="194"/>
    </location>
</feature>
<organism evidence="2 3">
    <name type="scientific">Aldrovandia affinis</name>
    <dbReference type="NCBI Taxonomy" id="143900"/>
    <lineage>
        <taxon>Eukaryota</taxon>
        <taxon>Metazoa</taxon>
        <taxon>Chordata</taxon>
        <taxon>Craniata</taxon>
        <taxon>Vertebrata</taxon>
        <taxon>Euteleostomi</taxon>
        <taxon>Actinopterygii</taxon>
        <taxon>Neopterygii</taxon>
        <taxon>Teleostei</taxon>
        <taxon>Notacanthiformes</taxon>
        <taxon>Halosauridae</taxon>
        <taxon>Aldrovandia</taxon>
    </lineage>
</organism>
<dbReference type="Proteomes" id="UP001221898">
    <property type="component" value="Unassembled WGS sequence"/>
</dbReference>
<feature type="region of interest" description="Disordered" evidence="1">
    <location>
        <begin position="50"/>
        <end position="85"/>
    </location>
</feature>
<accession>A0AAD7T6C2</accession>
<feature type="region of interest" description="Disordered" evidence="1">
    <location>
        <begin position="157"/>
        <end position="213"/>
    </location>
</feature>
<evidence type="ECO:0000313" key="2">
    <source>
        <dbReference type="EMBL" id="KAJ8414637.1"/>
    </source>
</evidence>
<dbReference type="EMBL" id="JAINUG010000012">
    <property type="protein sequence ID" value="KAJ8414637.1"/>
    <property type="molecule type" value="Genomic_DNA"/>
</dbReference>
<feature type="compositionally biased region" description="Polar residues" evidence="1">
    <location>
        <begin position="52"/>
        <end position="64"/>
    </location>
</feature>
<dbReference type="AlphaFoldDB" id="A0AAD7T6C2"/>
<name>A0AAD7T6C2_9TELE</name>
<feature type="region of interest" description="Disordered" evidence="1">
    <location>
        <begin position="226"/>
        <end position="278"/>
    </location>
</feature>
<reference evidence="2" key="1">
    <citation type="journal article" date="2023" name="Science">
        <title>Genome structures resolve the early diversification of teleost fishes.</title>
        <authorList>
            <person name="Parey E."/>
            <person name="Louis A."/>
            <person name="Montfort J."/>
            <person name="Bouchez O."/>
            <person name="Roques C."/>
            <person name="Iampietro C."/>
            <person name="Lluch J."/>
            <person name="Castinel A."/>
            <person name="Donnadieu C."/>
            <person name="Desvignes T."/>
            <person name="Floi Bucao C."/>
            <person name="Jouanno E."/>
            <person name="Wen M."/>
            <person name="Mejri S."/>
            <person name="Dirks R."/>
            <person name="Jansen H."/>
            <person name="Henkel C."/>
            <person name="Chen W.J."/>
            <person name="Zahm M."/>
            <person name="Cabau C."/>
            <person name="Klopp C."/>
            <person name="Thompson A.W."/>
            <person name="Robinson-Rechavi M."/>
            <person name="Braasch I."/>
            <person name="Lecointre G."/>
            <person name="Bobe J."/>
            <person name="Postlethwait J.H."/>
            <person name="Berthelot C."/>
            <person name="Roest Crollius H."/>
            <person name="Guiguen Y."/>
        </authorList>
    </citation>
    <scope>NUCLEOTIDE SEQUENCE</scope>
    <source>
        <strain evidence="2">NC1722</strain>
    </source>
</reference>
<gene>
    <name evidence="2" type="ORF">AAFF_G00038390</name>
</gene>
<comment type="caution">
    <text evidence="2">The sequence shown here is derived from an EMBL/GenBank/DDBJ whole genome shotgun (WGS) entry which is preliminary data.</text>
</comment>
<keyword evidence="3" id="KW-1185">Reference proteome</keyword>
<feature type="compositionally biased region" description="Basic residues" evidence="1">
    <location>
        <begin position="65"/>
        <end position="74"/>
    </location>
</feature>
<proteinExistence type="predicted"/>
<sequence length="351" mass="39134">MNLFCFSLEGSMDSLYEAVQDTEERQVYTIPSRSCSPAVMLDENTRWRGSERSISTELSQIHTTNSKKKKRKPLVPKSMSDNEALDNTDCANAYWQTPKKREDLAHIKNQNEELGIDLLRAGFQMEEDGLCQLTTQRGEMEQTIQVVSYEAWIPNWERPNSRQQDPIAEADGERVEPRGTLRRAQKSGRAKKGAQTRPEEGRNTFQTNAGPLDSVFADDSLAASCMGLPKKPEKRPNTPQQAQENSTPSPAPGVTDRAWSGGGAASNRQRWSTSGESPVPWGAAPYHTCRRPLSEYRAYTCDFSLPRPESAPYGRECPREPSPHCVTRSVTDVDLCDPSNVSELPGILGNK</sequence>
<protein>
    <submittedName>
        <fullName evidence="2">Uncharacterized protein</fullName>
    </submittedName>
</protein>
<feature type="compositionally biased region" description="Polar residues" evidence="1">
    <location>
        <begin position="266"/>
        <end position="276"/>
    </location>
</feature>
<evidence type="ECO:0000313" key="3">
    <source>
        <dbReference type="Proteomes" id="UP001221898"/>
    </source>
</evidence>
<feature type="compositionally biased region" description="Polar residues" evidence="1">
    <location>
        <begin position="237"/>
        <end position="248"/>
    </location>
</feature>
<evidence type="ECO:0000256" key="1">
    <source>
        <dbReference type="SAM" id="MobiDB-lite"/>
    </source>
</evidence>